<protein>
    <submittedName>
        <fullName evidence="1">Uncharacterized protein</fullName>
    </submittedName>
</protein>
<name>A0A087D6H2_9BIFI</name>
<proteinExistence type="predicted"/>
<sequence length="42" mass="4785">MTSDTYPNSLAVDQAIKSAAKREHQISPSRSINDIIRQTYYD</sequence>
<evidence type="ECO:0000313" key="2">
    <source>
        <dbReference type="Proteomes" id="UP000029066"/>
    </source>
</evidence>
<dbReference type="Proteomes" id="UP000029066">
    <property type="component" value="Unassembled WGS sequence"/>
</dbReference>
<organism evidence="1 2">
    <name type="scientific">Bifidobacterium saguini DSM 23967</name>
    <dbReference type="NCBI Taxonomy" id="1437607"/>
    <lineage>
        <taxon>Bacteria</taxon>
        <taxon>Bacillati</taxon>
        <taxon>Actinomycetota</taxon>
        <taxon>Actinomycetes</taxon>
        <taxon>Bifidobacteriales</taxon>
        <taxon>Bifidobacteriaceae</taxon>
        <taxon>Bifidobacterium</taxon>
    </lineage>
</organism>
<comment type="caution">
    <text evidence="1">The sequence shown here is derived from an EMBL/GenBank/DDBJ whole genome shotgun (WGS) entry which is preliminary data.</text>
</comment>
<gene>
    <name evidence="1" type="ORF">BISA_2085</name>
</gene>
<dbReference type="AlphaFoldDB" id="A0A087D6H2"/>
<dbReference type="EMBL" id="JGZN01000017">
    <property type="protein sequence ID" value="KFI91122.1"/>
    <property type="molecule type" value="Genomic_DNA"/>
</dbReference>
<accession>A0A087D6H2</accession>
<dbReference type="RefSeq" id="WP_272945253.1">
    <property type="nucleotide sequence ID" value="NZ_JDUT01000013.1"/>
</dbReference>
<dbReference type="STRING" id="1437607.BISA_2085"/>
<reference evidence="1 2" key="1">
    <citation type="submission" date="2014-03" db="EMBL/GenBank/DDBJ databases">
        <title>Genomics of Bifidobacteria.</title>
        <authorList>
            <person name="Ventura M."/>
            <person name="Milani C."/>
            <person name="Lugli G.A."/>
        </authorList>
    </citation>
    <scope>NUCLEOTIDE SEQUENCE [LARGE SCALE GENOMIC DNA]</scope>
    <source>
        <strain evidence="1 2">DSM 23967</strain>
    </source>
</reference>
<evidence type="ECO:0000313" key="1">
    <source>
        <dbReference type="EMBL" id="KFI91122.1"/>
    </source>
</evidence>